<evidence type="ECO:0000256" key="4">
    <source>
        <dbReference type="ARBA" id="ARBA00022827"/>
    </source>
</evidence>
<dbReference type="Gene3D" id="2.40.110.10">
    <property type="entry name" value="Butyryl-CoA Dehydrogenase, subunit A, domain 2"/>
    <property type="match status" value="1"/>
</dbReference>
<dbReference type="Pfam" id="PF12806">
    <property type="entry name" value="Acyl-CoA_dh_C"/>
    <property type="match status" value="1"/>
</dbReference>
<evidence type="ECO:0000313" key="16">
    <source>
        <dbReference type="Proteomes" id="UP000434580"/>
    </source>
</evidence>
<evidence type="ECO:0000256" key="2">
    <source>
        <dbReference type="ARBA" id="ARBA00009347"/>
    </source>
</evidence>
<dbReference type="InterPro" id="IPR009075">
    <property type="entry name" value="AcylCo_DH/oxidase_C"/>
</dbReference>
<dbReference type="SUPFAM" id="SSF56645">
    <property type="entry name" value="Acyl-CoA dehydrogenase NM domain-like"/>
    <property type="match status" value="1"/>
</dbReference>
<dbReference type="EC" id="1.3.99.41" evidence="8"/>
<evidence type="ECO:0000313" key="15">
    <source>
        <dbReference type="EMBL" id="CAA0111002.1"/>
    </source>
</evidence>
<dbReference type="InterPro" id="IPR052166">
    <property type="entry name" value="Diverse_Acyl-CoA_DH"/>
</dbReference>
<sequence length="590" mass="63997">MPDYKAPLDDMKFVLFDVLEANRLADIPGYEDASEDIMRAILDEAAKLNESVLAPINASGDTEGCSYDPQTHAVKTPEGFKEAYQQFSQGGWTGLTADPEYGGQGLPHLLKLCLNEMVCSANFSIGMYPGLSHGAIDAVTQHANDELKQQYLPNLVSGRWSGTMCLTEPQCGTDLGLITTRANLNADGSYALTGTKIWITGGEQDLTENIIHLVLAKLPDAPDSTRGISLFLVPKILSDGSRNPVFCGGLEHKMGINGSSTCVMNFEGAQGWLVGEENKGLKCMFTMMNAARIMVGIQGLGAAEAAYQISLGFCRERLQSRSVSGPQNPNGKADPIIVHPDVRRMLAQQKAFIEGARAMAYWTGYQLDLSHKHPDPDERQRADDLVQIMTPLVKAHLTDEGYLSIDQALQSMGGSGFTKDWGVEQLQRDSRISRIYEGTNGIQALDLVGRKLLIRDGRLPGAFITAMRELLTTATNTSYVGHADHCLSAVEEALGWIGENAFTDPEQGAAAATPLLKLFSVTAMSVFWAVLDAKAGEGLADNGSYSQTFYSGKQKAAAHFYRIAMPLVNGYLEDIRAGKATLMAFTDNEF</sequence>
<evidence type="ECO:0000256" key="3">
    <source>
        <dbReference type="ARBA" id="ARBA00022630"/>
    </source>
</evidence>
<evidence type="ECO:0000256" key="1">
    <source>
        <dbReference type="ARBA" id="ARBA00001974"/>
    </source>
</evidence>
<proteinExistence type="inferred from homology"/>
<dbReference type="InterPro" id="IPR036250">
    <property type="entry name" value="AcylCo_DH-like_C"/>
</dbReference>
<dbReference type="AlphaFoldDB" id="A0A5S9Q0W5"/>
<comment type="similarity">
    <text evidence="2 10">Belongs to the acyl-CoA dehydrogenase family.</text>
</comment>
<evidence type="ECO:0000259" key="14">
    <source>
        <dbReference type="Pfam" id="PF12806"/>
    </source>
</evidence>
<evidence type="ECO:0000256" key="8">
    <source>
        <dbReference type="ARBA" id="ARBA00066694"/>
    </source>
</evidence>
<dbReference type="Pfam" id="PF00441">
    <property type="entry name" value="Acyl-CoA_dh_1"/>
    <property type="match status" value="1"/>
</dbReference>
<dbReference type="InterPro" id="IPR037069">
    <property type="entry name" value="AcylCoA_DH/ox_N_sf"/>
</dbReference>
<dbReference type="Pfam" id="PF02771">
    <property type="entry name" value="Acyl-CoA_dh_N"/>
    <property type="match status" value="1"/>
</dbReference>
<dbReference type="Pfam" id="PF02770">
    <property type="entry name" value="Acyl-CoA_dh_M"/>
    <property type="match status" value="1"/>
</dbReference>
<dbReference type="FunFam" id="2.40.110.10:FF:000031">
    <property type="entry name" value="Acyl-CoA dehydrogenase, putative"/>
    <property type="match status" value="1"/>
</dbReference>
<dbReference type="InterPro" id="IPR006091">
    <property type="entry name" value="Acyl-CoA_Oxase/DH_mid-dom"/>
</dbReference>
<evidence type="ECO:0000256" key="6">
    <source>
        <dbReference type="ARBA" id="ARBA00051388"/>
    </source>
</evidence>
<comment type="catalytic activity">
    <reaction evidence="6">
        <text>3-(methylsulfanyl)propanoyl-CoA + oxidized [electron-transfer flavoprotein] + H(+) = 3-(methylsulfanyl)acryloyl-CoA + reduced [electron-transfer flavoprotein]</text>
        <dbReference type="Rhea" id="RHEA:52612"/>
        <dbReference type="Rhea" id="RHEA-COMP:10685"/>
        <dbReference type="Rhea" id="RHEA-COMP:10686"/>
        <dbReference type="ChEBI" id="CHEBI:15378"/>
        <dbReference type="ChEBI" id="CHEBI:57692"/>
        <dbReference type="ChEBI" id="CHEBI:58307"/>
        <dbReference type="ChEBI" id="CHEBI:82815"/>
        <dbReference type="ChEBI" id="CHEBI:84994"/>
        <dbReference type="EC" id="1.3.99.41"/>
    </reaction>
    <physiologicalReaction direction="left-to-right" evidence="6">
        <dbReference type="Rhea" id="RHEA:52613"/>
    </physiologicalReaction>
</comment>
<evidence type="ECO:0000259" key="13">
    <source>
        <dbReference type="Pfam" id="PF02771"/>
    </source>
</evidence>
<evidence type="ECO:0000259" key="12">
    <source>
        <dbReference type="Pfam" id="PF02770"/>
    </source>
</evidence>
<keyword evidence="4 10" id="KW-0274">FAD</keyword>
<dbReference type="PANTHER" id="PTHR42803">
    <property type="entry name" value="ACYL-COA DEHYDROGENASE"/>
    <property type="match status" value="1"/>
</dbReference>
<feature type="domain" description="Acyl-CoA dehydrogenase/oxidase C-terminal" evidence="11">
    <location>
        <begin position="278"/>
        <end position="447"/>
    </location>
</feature>
<dbReference type="Gene3D" id="1.20.140.10">
    <property type="entry name" value="Butyryl-CoA Dehydrogenase, subunit A, domain 3"/>
    <property type="match status" value="1"/>
</dbReference>
<dbReference type="Proteomes" id="UP000434580">
    <property type="component" value="Unassembled WGS sequence"/>
</dbReference>
<evidence type="ECO:0000256" key="5">
    <source>
        <dbReference type="ARBA" id="ARBA00023002"/>
    </source>
</evidence>
<name>A0A5S9Q0W5_9GAMM</name>
<keyword evidence="3 10" id="KW-0285">Flavoprotein</keyword>
<dbReference type="Gene3D" id="1.10.540.10">
    <property type="entry name" value="Acyl-CoA dehydrogenase/oxidase, N-terminal domain"/>
    <property type="match status" value="1"/>
</dbReference>
<dbReference type="InterPro" id="IPR013786">
    <property type="entry name" value="AcylCoA_DH/ox_N"/>
</dbReference>
<dbReference type="GO" id="GO:0050660">
    <property type="term" value="F:flavin adenine dinucleotide binding"/>
    <property type="evidence" value="ECO:0007669"/>
    <property type="project" value="InterPro"/>
</dbReference>
<dbReference type="InterPro" id="IPR025878">
    <property type="entry name" value="Acyl-CoA_dh-like_C_dom"/>
</dbReference>
<reference evidence="15 16" key="1">
    <citation type="submission" date="2019-11" db="EMBL/GenBank/DDBJ databases">
        <authorList>
            <person name="Holert J."/>
        </authorList>
    </citation>
    <scope>NUCLEOTIDE SEQUENCE [LARGE SCALE GENOMIC DNA]</scope>
    <source>
        <strain evidence="15">BC5_2</strain>
    </source>
</reference>
<dbReference type="InterPro" id="IPR009100">
    <property type="entry name" value="AcylCoA_DH/oxidase_NM_dom_sf"/>
</dbReference>
<accession>A0A5S9Q0W5</accession>
<evidence type="ECO:0000256" key="9">
    <source>
        <dbReference type="ARBA" id="ARBA00069043"/>
    </source>
</evidence>
<comment type="cofactor">
    <cofactor evidence="1 10">
        <name>FAD</name>
        <dbReference type="ChEBI" id="CHEBI:57692"/>
    </cofactor>
</comment>
<evidence type="ECO:0000256" key="10">
    <source>
        <dbReference type="RuleBase" id="RU362125"/>
    </source>
</evidence>
<dbReference type="InterPro" id="IPR046373">
    <property type="entry name" value="Acyl-CoA_Oxase/DH_mid-dom_sf"/>
</dbReference>
<dbReference type="OrthoDB" id="9807883at2"/>
<keyword evidence="5 10" id="KW-0560">Oxidoreductase</keyword>
<feature type="domain" description="Acyl-CoA oxidase/dehydrogenase middle" evidence="12">
    <location>
        <begin position="164"/>
        <end position="267"/>
    </location>
</feature>
<dbReference type="SUPFAM" id="SSF47203">
    <property type="entry name" value="Acyl-CoA dehydrogenase C-terminal domain-like"/>
    <property type="match status" value="1"/>
</dbReference>
<dbReference type="EMBL" id="CACSII010000016">
    <property type="protein sequence ID" value="CAA0111002.1"/>
    <property type="molecule type" value="Genomic_DNA"/>
</dbReference>
<evidence type="ECO:0000256" key="7">
    <source>
        <dbReference type="ARBA" id="ARBA00058683"/>
    </source>
</evidence>
<evidence type="ECO:0000259" key="11">
    <source>
        <dbReference type="Pfam" id="PF00441"/>
    </source>
</evidence>
<dbReference type="PANTHER" id="PTHR42803:SF1">
    <property type="entry name" value="BROAD-SPECIFICITY LINEAR ACYL-COA DEHYDROGENASE FADE5"/>
    <property type="match status" value="1"/>
</dbReference>
<organism evidence="15 16">
    <name type="scientific">BD1-7 clade bacterium</name>
    <dbReference type="NCBI Taxonomy" id="2029982"/>
    <lineage>
        <taxon>Bacteria</taxon>
        <taxon>Pseudomonadati</taxon>
        <taxon>Pseudomonadota</taxon>
        <taxon>Gammaproteobacteria</taxon>
        <taxon>Cellvibrionales</taxon>
        <taxon>Spongiibacteraceae</taxon>
        <taxon>BD1-7 clade</taxon>
    </lineage>
</organism>
<protein>
    <recommendedName>
        <fullName evidence="9">3-methylmercaptopropionyl-CoA dehydrogenase</fullName>
        <ecNumber evidence="8">1.3.99.41</ecNumber>
    </recommendedName>
</protein>
<feature type="domain" description="Acetyl-CoA dehydrogenase-like C-terminal" evidence="14">
    <location>
        <begin position="466"/>
        <end position="585"/>
    </location>
</feature>
<comment type="function">
    <text evidence="7">Involved in the assimilation of dimethylsulphoniopropionate (DMSP), an important compound in the fixation of carbon in marine phytoplankton, by mediating the conversion of 3-(methylthio)propanoyl-CoA (MMPA-CoA) to 3-(methylthio)acryloyl-CoA (MTA-CoA).</text>
</comment>
<dbReference type="GO" id="GO:0016627">
    <property type="term" value="F:oxidoreductase activity, acting on the CH-CH group of donors"/>
    <property type="evidence" value="ECO:0007669"/>
    <property type="project" value="InterPro"/>
</dbReference>
<feature type="domain" description="Acyl-CoA dehydrogenase/oxidase N-terminal" evidence="13">
    <location>
        <begin position="79"/>
        <end position="158"/>
    </location>
</feature>
<gene>
    <name evidence="15" type="primary">dmdC_1</name>
    <name evidence="15" type="ORF">DPBNPPHM_01444</name>
</gene>